<comment type="caution">
    <text evidence="2">The sequence shown here is derived from an EMBL/GenBank/DDBJ whole genome shotgun (WGS) entry which is preliminary data.</text>
</comment>
<feature type="region of interest" description="Disordered" evidence="1">
    <location>
        <begin position="105"/>
        <end position="133"/>
    </location>
</feature>
<organism evidence="2 3">
    <name type="scientific">Liparis tanakae</name>
    <name type="common">Tanaka's snailfish</name>
    <dbReference type="NCBI Taxonomy" id="230148"/>
    <lineage>
        <taxon>Eukaryota</taxon>
        <taxon>Metazoa</taxon>
        <taxon>Chordata</taxon>
        <taxon>Craniata</taxon>
        <taxon>Vertebrata</taxon>
        <taxon>Euteleostomi</taxon>
        <taxon>Actinopterygii</taxon>
        <taxon>Neopterygii</taxon>
        <taxon>Teleostei</taxon>
        <taxon>Neoteleostei</taxon>
        <taxon>Acanthomorphata</taxon>
        <taxon>Eupercaria</taxon>
        <taxon>Perciformes</taxon>
        <taxon>Cottioidei</taxon>
        <taxon>Cottales</taxon>
        <taxon>Liparidae</taxon>
        <taxon>Liparis</taxon>
    </lineage>
</organism>
<feature type="compositionally biased region" description="Basic and acidic residues" evidence="1">
    <location>
        <begin position="112"/>
        <end position="130"/>
    </location>
</feature>
<dbReference type="AlphaFoldDB" id="A0A4Z2ILN2"/>
<sequence length="174" mass="19498">MCTGPNLYVTKGTLFPRRSCGLAPHVSWILREFIGCGRHGLVLNGNQYTAKIHERKQSARSGEKDTGYSAKMPASALCHQGKCWRRILGPDIGRDGAANTVTRYVPQTTADSKQREQPLRVPPDRREHLTHLSVPFLDEPRLILSDLARQGATLKSPRQKTPKSEESEREKQSL</sequence>
<dbReference type="Proteomes" id="UP000314294">
    <property type="component" value="Unassembled WGS sequence"/>
</dbReference>
<name>A0A4Z2ILN2_9TELE</name>
<protein>
    <submittedName>
        <fullName evidence="2">Uncharacterized protein</fullName>
    </submittedName>
</protein>
<evidence type="ECO:0000313" key="3">
    <source>
        <dbReference type="Proteomes" id="UP000314294"/>
    </source>
</evidence>
<gene>
    <name evidence="2" type="ORF">EYF80_010925</name>
</gene>
<feature type="region of interest" description="Disordered" evidence="1">
    <location>
        <begin position="148"/>
        <end position="174"/>
    </location>
</feature>
<proteinExistence type="predicted"/>
<dbReference type="EMBL" id="SRLO01000070">
    <property type="protein sequence ID" value="TNN78755.1"/>
    <property type="molecule type" value="Genomic_DNA"/>
</dbReference>
<feature type="compositionally biased region" description="Basic and acidic residues" evidence="1">
    <location>
        <begin position="162"/>
        <end position="174"/>
    </location>
</feature>
<keyword evidence="3" id="KW-1185">Reference proteome</keyword>
<accession>A0A4Z2ILN2</accession>
<evidence type="ECO:0000256" key="1">
    <source>
        <dbReference type="SAM" id="MobiDB-lite"/>
    </source>
</evidence>
<evidence type="ECO:0000313" key="2">
    <source>
        <dbReference type="EMBL" id="TNN78755.1"/>
    </source>
</evidence>
<reference evidence="2 3" key="1">
    <citation type="submission" date="2019-03" db="EMBL/GenBank/DDBJ databases">
        <title>First draft genome of Liparis tanakae, snailfish: a comprehensive survey of snailfish specific genes.</title>
        <authorList>
            <person name="Kim W."/>
            <person name="Song I."/>
            <person name="Jeong J.-H."/>
            <person name="Kim D."/>
            <person name="Kim S."/>
            <person name="Ryu S."/>
            <person name="Song J.Y."/>
            <person name="Lee S.K."/>
        </authorList>
    </citation>
    <scope>NUCLEOTIDE SEQUENCE [LARGE SCALE GENOMIC DNA]</scope>
    <source>
        <tissue evidence="2">Muscle</tissue>
    </source>
</reference>